<reference evidence="1" key="1">
    <citation type="submission" date="2021-05" db="EMBL/GenBank/DDBJ databases">
        <authorList>
            <person name="Pan Q."/>
            <person name="Jouanno E."/>
            <person name="Zahm M."/>
            <person name="Klopp C."/>
            <person name="Cabau C."/>
            <person name="Louis A."/>
            <person name="Berthelot C."/>
            <person name="Parey E."/>
            <person name="Roest Crollius H."/>
            <person name="Montfort J."/>
            <person name="Robinson-Rechavi M."/>
            <person name="Bouchez O."/>
            <person name="Lampietro C."/>
            <person name="Lopez Roques C."/>
            <person name="Donnadieu C."/>
            <person name="Postlethwait J."/>
            <person name="Bobe J."/>
            <person name="Dillon D."/>
            <person name="Chandos A."/>
            <person name="von Hippel F."/>
            <person name="Guiguen Y."/>
        </authorList>
    </citation>
    <scope>NUCLEOTIDE SEQUENCE</scope>
    <source>
        <strain evidence="1">YG-Jan2019</strain>
    </source>
</reference>
<evidence type="ECO:0000313" key="1">
    <source>
        <dbReference type="EMBL" id="KAJ7984429.1"/>
    </source>
</evidence>
<organism evidence="1 2">
    <name type="scientific">Dallia pectoralis</name>
    <name type="common">Alaska blackfish</name>
    <dbReference type="NCBI Taxonomy" id="75939"/>
    <lineage>
        <taxon>Eukaryota</taxon>
        <taxon>Metazoa</taxon>
        <taxon>Chordata</taxon>
        <taxon>Craniata</taxon>
        <taxon>Vertebrata</taxon>
        <taxon>Euteleostomi</taxon>
        <taxon>Actinopterygii</taxon>
        <taxon>Neopterygii</taxon>
        <taxon>Teleostei</taxon>
        <taxon>Protacanthopterygii</taxon>
        <taxon>Esociformes</taxon>
        <taxon>Umbridae</taxon>
        <taxon>Dallia</taxon>
    </lineage>
</organism>
<sequence length="611" mass="64740">MMFVSRLLLFCWLVSVVSGQSDRAPVEKIASTSVSPTSAPGTSESVPVTSTSKPGISESVPVTSPSTSVTSPSTSVTSPSTSLTSESVPVTSTSKPGTSESVPVTSTSKPGTSESVPVTSPSTSVTSPSTSVTSPSTSLTSESVPVTSTSTPGTSVPVTSTTKPNACSSNPCKGNSQCELGYEPPFTCVCPIGEIYSSKEGCERAKVFRGNLILVNEVFNDKMKDPTTKEFHETALKFTNPIREVFKTNGNYVKSTVLDLRSTANGRSFWSRGTSGVTANLEHVFNPSSDIDQNDVNQKITDAIKSCEKIDPCSYPGLENAKYDGYSLCVMNLCEESSALCNSASGQLECECLSGYIKTNYSNTACQACQSGKKAEGDMCVDCPFGYSGFNCDESWKLLLVIVATVLGALLLISLILLPIVARKTHKNSSPQKPSSNTELPAYTSPYPSKDFKATSSVTGGPVNASSGSAGFPKIPRAMSNSNSYNRGSNLEMTESGSRQALVPRTSNGLVSGYQNPDNSRNFSTRNPYQSGGQSNPPYQSGGQSNPPYQSAGQSNNPYQSAGQSNNPYQSAGQSNNPYQSAGQSNPNSNPYQSRRGQDNPYFTNDNERRY</sequence>
<proteinExistence type="predicted"/>
<accession>A0ACC2EZB2</accession>
<name>A0ACC2EZB2_DALPE</name>
<gene>
    <name evidence="1" type="ORF">DPEC_G00354750</name>
</gene>
<comment type="caution">
    <text evidence="1">The sequence shown here is derived from an EMBL/GenBank/DDBJ whole genome shotgun (WGS) entry which is preliminary data.</text>
</comment>
<protein>
    <submittedName>
        <fullName evidence="1">Uncharacterized protein</fullName>
    </submittedName>
</protein>
<evidence type="ECO:0000313" key="2">
    <source>
        <dbReference type="Proteomes" id="UP001157502"/>
    </source>
</evidence>
<dbReference type="EMBL" id="CM055764">
    <property type="protein sequence ID" value="KAJ7984429.1"/>
    <property type="molecule type" value="Genomic_DNA"/>
</dbReference>
<dbReference type="Proteomes" id="UP001157502">
    <property type="component" value="Chromosome 37"/>
</dbReference>
<keyword evidence="2" id="KW-1185">Reference proteome</keyword>